<feature type="repeat" description="PPR" evidence="2">
    <location>
        <begin position="182"/>
        <end position="216"/>
    </location>
</feature>
<dbReference type="AlphaFoldDB" id="A0A7I8JVS9"/>
<dbReference type="FunFam" id="1.25.40.10:FF:000348">
    <property type="entry name" value="Pentatricopeptide repeat-containing protein chloroplastic"/>
    <property type="match status" value="1"/>
</dbReference>
<dbReference type="Pfam" id="PF01535">
    <property type="entry name" value="PPR"/>
    <property type="match status" value="2"/>
</dbReference>
<dbReference type="Pfam" id="PF20431">
    <property type="entry name" value="E_motif"/>
    <property type="match status" value="1"/>
</dbReference>
<dbReference type="InterPro" id="IPR046848">
    <property type="entry name" value="E_motif"/>
</dbReference>
<organism evidence="3 4">
    <name type="scientific">Spirodela intermedia</name>
    <name type="common">Intermediate duckweed</name>
    <dbReference type="NCBI Taxonomy" id="51605"/>
    <lineage>
        <taxon>Eukaryota</taxon>
        <taxon>Viridiplantae</taxon>
        <taxon>Streptophyta</taxon>
        <taxon>Embryophyta</taxon>
        <taxon>Tracheophyta</taxon>
        <taxon>Spermatophyta</taxon>
        <taxon>Magnoliopsida</taxon>
        <taxon>Liliopsida</taxon>
        <taxon>Araceae</taxon>
        <taxon>Lemnoideae</taxon>
        <taxon>Spirodela</taxon>
    </lineage>
</organism>
<gene>
    <name evidence="3" type="ORF">SI8410_01000070</name>
</gene>
<dbReference type="Pfam" id="PF13041">
    <property type="entry name" value="PPR_2"/>
    <property type="match status" value="4"/>
</dbReference>
<feature type="repeat" description="PPR" evidence="2">
    <location>
        <begin position="81"/>
        <end position="115"/>
    </location>
</feature>
<dbReference type="GO" id="GO:0009451">
    <property type="term" value="P:RNA modification"/>
    <property type="evidence" value="ECO:0007669"/>
    <property type="project" value="InterPro"/>
</dbReference>
<dbReference type="InterPro" id="IPR002885">
    <property type="entry name" value="PPR_rpt"/>
</dbReference>
<feature type="repeat" description="PPR" evidence="2">
    <location>
        <begin position="283"/>
        <end position="317"/>
    </location>
</feature>
<keyword evidence="4" id="KW-1185">Reference proteome</keyword>
<feature type="repeat" description="PPR" evidence="2">
    <location>
        <begin position="417"/>
        <end position="451"/>
    </location>
</feature>
<sequence length="650" mass="71265">MVFSVVPGCNRPSFPLAETLLHSLKERCSSLKELKRVHALVITGGLETETILVGKLCAVAAAAGELSYSRVILEKATPERNRFAWNSLIRGYANSAQPREALLLHRRMLAGGLLPNEFTLPFVFKACAAESAFQETLLIHALVVKLGFAAQVFVQNSLLHSYAACGSPWLARTLFDGMPFRSIVSWNSMIGGYSRSGHCRSAFGLFEEMRRRRLAADKFTLVNLLSVSSQTGSLRSGRLVHHHILVHGAEVDLILENALLDMYAKCGDLRSALTSFNRMLERDVVTWTTMVAALAVDGQIEQSRSLFDQMPRRSVVSWNAMISGYVRRGLCRRAMDLHRLMLSSSGVEPDQTTLAAVLSACGQLGDLVAGEELHRYIRRRKDLLPGVTLCNSLVDMYAKCGLVDRALHLFAAMPVKDLVSWNVMLGALAIHGRATAALHHFSEMLAGGLRPDGFTFVALLSACSHSGLLDTGRRIFNAMADVFRVPIEIEHYACMVELLGRGGRLRDAAQLISAMPVRPDAVVWGAFLGACKARGDLRAAKQALKQLLEVEMEPSGGGPFVLLCNAFGEACRPGDAANIRKLMDERGTRKDGATSSVEVDGQVYEFMVDDRRNTMTPDIYYVLDCIAIHLQSTGPMPSMPLDPSAHHREG</sequence>
<proteinExistence type="predicted"/>
<evidence type="ECO:0000313" key="4">
    <source>
        <dbReference type="Proteomes" id="UP000663760"/>
    </source>
</evidence>
<dbReference type="NCBIfam" id="TIGR00756">
    <property type="entry name" value="PPR"/>
    <property type="match status" value="4"/>
</dbReference>
<dbReference type="GO" id="GO:0003723">
    <property type="term" value="F:RNA binding"/>
    <property type="evidence" value="ECO:0007669"/>
    <property type="project" value="InterPro"/>
</dbReference>
<dbReference type="PANTHER" id="PTHR47926">
    <property type="entry name" value="PENTATRICOPEPTIDE REPEAT-CONTAINING PROTEIN"/>
    <property type="match status" value="1"/>
</dbReference>
<dbReference type="InterPro" id="IPR011990">
    <property type="entry name" value="TPR-like_helical_dom_sf"/>
</dbReference>
<evidence type="ECO:0000256" key="1">
    <source>
        <dbReference type="ARBA" id="ARBA00022737"/>
    </source>
</evidence>
<dbReference type="OrthoDB" id="185373at2759"/>
<dbReference type="Gene3D" id="1.25.40.10">
    <property type="entry name" value="Tetratricopeptide repeat domain"/>
    <property type="match status" value="4"/>
</dbReference>
<dbReference type="PANTHER" id="PTHR47926:SF528">
    <property type="entry name" value="PENTATRICOPEPTIDE REPEAT-CONTAINING PROTEIN"/>
    <property type="match status" value="1"/>
</dbReference>
<dbReference type="FunFam" id="1.25.40.10:FF:000427">
    <property type="entry name" value="Pentatricopeptide repeat-containing protein chloroplastic"/>
    <property type="match status" value="1"/>
</dbReference>
<dbReference type="Proteomes" id="UP000663760">
    <property type="component" value="Chromosome 1"/>
</dbReference>
<evidence type="ECO:0000256" key="2">
    <source>
        <dbReference type="PROSITE-ProRule" id="PRU00708"/>
    </source>
</evidence>
<evidence type="ECO:0000313" key="3">
    <source>
        <dbReference type="EMBL" id="CAA7387669.1"/>
    </source>
</evidence>
<dbReference type="InterPro" id="IPR046960">
    <property type="entry name" value="PPR_At4g14850-like_plant"/>
</dbReference>
<accession>A0A7I8JVS9</accession>
<name>A0A7I8JVS9_SPIIN</name>
<protein>
    <submittedName>
        <fullName evidence="3">Uncharacterized protein</fullName>
    </submittedName>
</protein>
<dbReference type="EMBL" id="LR746264">
    <property type="protein sequence ID" value="CAA7387669.1"/>
    <property type="molecule type" value="Genomic_DNA"/>
</dbReference>
<keyword evidence="1" id="KW-0677">Repeat</keyword>
<reference evidence="3" key="1">
    <citation type="submission" date="2020-02" db="EMBL/GenBank/DDBJ databases">
        <authorList>
            <person name="Scholz U."/>
            <person name="Mascher M."/>
            <person name="Fiebig A."/>
        </authorList>
    </citation>
    <scope>NUCLEOTIDE SEQUENCE</scope>
</reference>
<dbReference type="PROSITE" id="PS51375">
    <property type="entry name" value="PPR"/>
    <property type="match status" value="4"/>
</dbReference>
<dbReference type="FunFam" id="1.25.40.10:FF:000090">
    <property type="entry name" value="Pentatricopeptide repeat-containing protein, chloroplastic"/>
    <property type="match status" value="1"/>
</dbReference>